<dbReference type="InterPro" id="IPR001279">
    <property type="entry name" value="Metallo-B-lactamas"/>
</dbReference>
<dbReference type="Pfam" id="PF00753">
    <property type="entry name" value="Lactamase_B"/>
    <property type="match status" value="1"/>
</dbReference>
<dbReference type="SUPFAM" id="SSF56281">
    <property type="entry name" value="Metallo-hydrolase/oxidoreductase"/>
    <property type="match status" value="1"/>
</dbReference>
<feature type="signal peptide" evidence="2">
    <location>
        <begin position="1"/>
        <end position="19"/>
    </location>
</feature>
<feature type="chain" id="PRO_5009300869" evidence="2">
    <location>
        <begin position="20"/>
        <end position="304"/>
    </location>
</feature>
<dbReference type="CDD" id="cd16282">
    <property type="entry name" value="metallo-hydrolase-like_MBL-fold"/>
    <property type="match status" value="1"/>
</dbReference>
<reference evidence="4 5" key="1">
    <citation type="submission" date="2016-10" db="EMBL/GenBank/DDBJ databases">
        <authorList>
            <person name="de Groot N.N."/>
        </authorList>
    </citation>
    <scope>NUCLEOTIDE SEQUENCE [LARGE SCALE GENOMIC DNA]</scope>
    <source>
        <strain evidence="4 5">DSM 22007</strain>
    </source>
</reference>
<organism evidence="4 5">
    <name type="scientific">Thalassovita taeanensis</name>
    <dbReference type="NCBI Taxonomy" id="657014"/>
    <lineage>
        <taxon>Bacteria</taxon>
        <taxon>Pseudomonadati</taxon>
        <taxon>Pseudomonadota</taxon>
        <taxon>Alphaproteobacteria</taxon>
        <taxon>Rhodobacterales</taxon>
        <taxon>Roseobacteraceae</taxon>
        <taxon>Thalassovita</taxon>
    </lineage>
</organism>
<keyword evidence="5" id="KW-1185">Reference proteome</keyword>
<evidence type="ECO:0000259" key="3">
    <source>
        <dbReference type="SMART" id="SM00849"/>
    </source>
</evidence>
<protein>
    <submittedName>
        <fullName evidence="4">Glyoxylase, beta-lactamase superfamily II</fullName>
    </submittedName>
</protein>
<dbReference type="Proteomes" id="UP000198634">
    <property type="component" value="Unassembled WGS sequence"/>
</dbReference>
<dbReference type="PANTHER" id="PTHR42951:SF4">
    <property type="entry name" value="ACYL-COENZYME A THIOESTERASE MBLAC2"/>
    <property type="match status" value="1"/>
</dbReference>
<proteinExistence type="inferred from homology"/>
<dbReference type="OrthoDB" id="420651at2"/>
<dbReference type="RefSeq" id="WP_090269009.1">
    <property type="nucleotide sequence ID" value="NZ_FOEP01000003.1"/>
</dbReference>
<dbReference type="EMBL" id="FOEP01000003">
    <property type="protein sequence ID" value="SEQ02145.1"/>
    <property type="molecule type" value="Genomic_DNA"/>
</dbReference>
<accession>A0A1H9CLR2</accession>
<dbReference type="InterPro" id="IPR050855">
    <property type="entry name" value="NDM-1-like"/>
</dbReference>
<keyword evidence="2" id="KW-0732">Signal</keyword>
<dbReference type="SMART" id="SM00849">
    <property type="entry name" value="Lactamase_B"/>
    <property type="match status" value="1"/>
</dbReference>
<evidence type="ECO:0000313" key="5">
    <source>
        <dbReference type="Proteomes" id="UP000198634"/>
    </source>
</evidence>
<evidence type="ECO:0000256" key="2">
    <source>
        <dbReference type="SAM" id="SignalP"/>
    </source>
</evidence>
<gene>
    <name evidence="4" type="ORF">SAMN04488092_103307</name>
</gene>
<evidence type="ECO:0000313" key="4">
    <source>
        <dbReference type="EMBL" id="SEQ02145.1"/>
    </source>
</evidence>
<dbReference type="Gene3D" id="3.60.15.10">
    <property type="entry name" value="Ribonuclease Z/Hydroxyacylglutathione hydrolase-like"/>
    <property type="match status" value="1"/>
</dbReference>
<feature type="domain" description="Metallo-beta-lactamase" evidence="3">
    <location>
        <begin position="49"/>
        <end position="235"/>
    </location>
</feature>
<name>A0A1H9CLR2_9RHOB</name>
<dbReference type="STRING" id="657014.SAMN04488092_103307"/>
<dbReference type="PANTHER" id="PTHR42951">
    <property type="entry name" value="METALLO-BETA-LACTAMASE DOMAIN-CONTAINING"/>
    <property type="match status" value="1"/>
</dbReference>
<dbReference type="AlphaFoldDB" id="A0A1H9CLR2"/>
<comment type="similarity">
    <text evidence="1">Belongs to the metallo-beta-lactamase superfamily. Class-B beta-lactamase family.</text>
</comment>
<dbReference type="GO" id="GO:0017001">
    <property type="term" value="P:antibiotic catabolic process"/>
    <property type="evidence" value="ECO:0007669"/>
    <property type="project" value="UniProtKB-ARBA"/>
</dbReference>
<evidence type="ECO:0000256" key="1">
    <source>
        <dbReference type="ARBA" id="ARBA00005250"/>
    </source>
</evidence>
<dbReference type="InterPro" id="IPR036866">
    <property type="entry name" value="RibonucZ/Hydroxyglut_hydro"/>
</dbReference>
<sequence length="304" mass="32443">MLRILLLIASVFAAPLAAAPVLEPQQITPDAWAIVGPTTQRDPQNLGNNSTHGLIVTPDGAVLIDAGGSYAGAAALHAVIQDLTDQPVRFVINTGGQDHRWLGNGYWQEHGAQIIASADAVADQTTRASMQLTALSVLIGAEALAGTSPTYADIRFDTDYELTLGGTTLYLSHLHGAHTPGDAFVWHPAAATMFTGDIVYVGRILGVMEFSNSAHWLDTFDAMAALNPAHIVPGHGPVTDLATATHDTRDYLANLRQQIAAYIEEGGDIFGAVDVDQSAFASLENFDTLARRNAQEVFSQMEWE</sequence>